<evidence type="ECO:0000313" key="4">
    <source>
        <dbReference type="EMBL" id="RTE79770.1"/>
    </source>
</evidence>
<dbReference type="InterPro" id="IPR041679">
    <property type="entry name" value="DNA2/NAM7-like_C"/>
</dbReference>
<dbReference type="SUPFAM" id="SSF57756">
    <property type="entry name" value="Retrovirus zinc finger-like domains"/>
    <property type="match status" value="1"/>
</dbReference>
<evidence type="ECO:0000259" key="3">
    <source>
        <dbReference type="PROSITE" id="PS50158"/>
    </source>
</evidence>
<comment type="caution">
    <text evidence="4">The sequence shown here is derived from an EMBL/GenBank/DDBJ whole genome shotgun (WGS) entry which is preliminary data.</text>
</comment>
<dbReference type="Proteomes" id="UP000287124">
    <property type="component" value="Unassembled WGS sequence"/>
</dbReference>
<dbReference type="InterPro" id="IPR027417">
    <property type="entry name" value="P-loop_NTPase"/>
</dbReference>
<dbReference type="Gene3D" id="4.10.60.10">
    <property type="entry name" value="Zinc finger, CCHC-type"/>
    <property type="match status" value="1"/>
</dbReference>
<keyword evidence="5" id="KW-1185">Reference proteome</keyword>
<keyword evidence="1" id="KW-0862">Zinc</keyword>
<sequence length="328" mass="36412">MPTGYWAIACCQVADVGDQSIANGRLLRGLPQPPLRGLNQAYSFKIKVENSYANDINARYNTQLLVELYRSETLMDARDAKLTDKSRVRRPSVLILTHYSVQKNAYQLLLRNMSVAEIPKELVDVRTVDDSPSHEADIVVIDTVRIGRAGFTGEAERMAVMMTRARIGTILIGPGANVKLNAPQENLKEYTERHRAIVDESGDKSARWDMFCDNCVQPGHTADRCPKSPSCRTCKGAPHSTRACPRASEDAITIWLADKIKADDGIERTVARTANVGPSGGKRVKKNKSDRNQQFAKPGKKDDDNAFKRTLRAARQEKPASDDEDDEA</sequence>
<dbReference type="InterPro" id="IPR036875">
    <property type="entry name" value="Znf_CCHC_sf"/>
</dbReference>
<proteinExistence type="predicted"/>
<evidence type="ECO:0000313" key="5">
    <source>
        <dbReference type="Proteomes" id="UP000287124"/>
    </source>
</evidence>
<dbReference type="Gene3D" id="3.40.50.300">
    <property type="entry name" value="P-loop containing nucleotide triphosphate hydrolases"/>
    <property type="match status" value="1"/>
</dbReference>
<gene>
    <name evidence="4" type="ORF">BHE90_005715</name>
</gene>
<accession>A0A430LVM0</accession>
<dbReference type="EMBL" id="MIKF01000068">
    <property type="protein sequence ID" value="RTE79770.1"/>
    <property type="molecule type" value="Genomic_DNA"/>
</dbReference>
<evidence type="ECO:0000256" key="2">
    <source>
        <dbReference type="SAM" id="MobiDB-lite"/>
    </source>
</evidence>
<evidence type="ECO:0000256" key="1">
    <source>
        <dbReference type="PROSITE-ProRule" id="PRU00047"/>
    </source>
</evidence>
<organism evidence="4 5">
    <name type="scientific">Fusarium euwallaceae</name>
    <dbReference type="NCBI Taxonomy" id="1147111"/>
    <lineage>
        <taxon>Eukaryota</taxon>
        <taxon>Fungi</taxon>
        <taxon>Dikarya</taxon>
        <taxon>Ascomycota</taxon>
        <taxon>Pezizomycotina</taxon>
        <taxon>Sordariomycetes</taxon>
        <taxon>Hypocreomycetidae</taxon>
        <taxon>Hypocreales</taxon>
        <taxon>Nectriaceae</taxon>
        <taxon>Fusarium</taxon>
        <taxon>Fusarium solani species complex</taxon>
    </lineage>
</organism>
<name>A0A430LVM0_9HYPO</name>
<dbReference type="GO" id="GO:0003676">
    <property type="term" value="F:nucleic acid binding"/>
    <property type="evidence" value="ECO:0007669"/>
    <property type="project" value="InterPro"/>
</dbReference>
<dbReference type="InterPro" id="IPR001878">
    <property type="entry name" value="Znf_CCHC"/>
</dbReference>
<keyword evidence="1" id="KW-0479">Metal-binding</keyword>
<dbReference type="PANTHER" id="PTHR10887">
    <property type="entry name" value="DNA2/NAM7 HELICASE FAMILY"/>
    <property type="match status" value="1"/>
</dbReference>
<protein>
    <recommendedName>
        <fullName evidence="3">CCHC-type domain-containing protein</fullName>
    </recommendedName>
</protein>
<dbReference type="PANTHER" id="PTHR10887:SF495">
    <property type="entry name" value="HELICASE SENATAXIN ISOFORM X1-RELATED"/>
    <property type="match status" value="1"/>
</dbReference>
<dbReference type="PROSITE" id="PS50158">
    <property type="entry name" value="ZF_CCHC"/>
    <property type="match status" value="1"/>
</dbReference>
<dbReference type="InterPro" id="IPR045055">
    <property type="entry name" value="DNA2/NAM7-like"/>
</dbReference>
<dbReference type="AlphaFoldDB" id="A0A430LVM0"/>
<dbReference type="GO" id="GO:0008270">
    <property type="term" value="F:zinc ion binding"/>
    <property type="evidence" value="ECO:0007669"/>
    <property type="project" value="UniProtKB-KW"/>
</dbReference>
<dbReference type="SMART" id="SM00343">
    <property type="entry name" value="ZnF_C2HC"/>
    <property type="match status" value="2"/>
</dbReference>
<dbReference type="Pfam" id="PF13087">
    <property type="entry name" value="AAA_12"/>
    <property type="match status" value="1"/>
</dbReference>
<feature type="region of interest" description="Disordered" evidence="2">
    <location>
        <begin position="274"/>
        <end position="328"/>
    </location>
</feature>
<reference evidence="4 5" key="1">
    <citation type="submission" date="2017-06" db="EMBL/GenBank/DDBJ databases">
        <title>Comparative genomic analysis of Ambrosia Fusariam Clade fungi.</title>
        <authorList>
            <person name="Stajich J.E."/>
            <person name="Carrillo J."/>
            <person name="Kijimoto T."/>
            <person name="Eskalen A."/>
            <person name="O'Donnell K."/>
            <person name="Kasson M."/>
        </authorList>
    </citation>
    <scope>NUCLEOTIDE SEQUENCE [LARGE SCALE GENOMIC DNA]</scope>
    <source>
        <strain evidence="4 5">UCR1854</strain>
    </source>
</reference>
<keyword evidence="1" id="KW-0863">Zinc-finger</keyword>
<feature type="domain" description="CCHC-type" evidence="3">
    <location>
        <begin position="212"/>
        <end position="227"/>
    </location>
</feature>